<organism evidence="1 2">
    <name type="scientific">Romanomermis culicivorax</name>
    <name type="common">Nematode worm</name>
    <dbReference type="NCBI Taxonomy" id="13658"/>
    <lineage>
        <taxon>Eukaryota</taxon>
        <taxon>Metazoa</taxon>
        <taxon>Ecdysozoa</taxon>
        <taxon>Nematoda</taxon>
        <taxon>Enoplea</taxon>
        <taxon>Dorylaimia</taxon>
        <taxon>Mermithida</taxon>
        <taxon>Mermithoidea</taxon>
        <taxon>Mermithidae</taxon>
        <taxon>Romanomermis</taxon>
    </lineage>
</organism>
<proteinExistence type="predicted"/>
<dbReference type="AlphaFoldDB" id="A0A915L5D8"/>
<evidence type="ECO:0000313" key="2">
    <source>
        <dbReference type="WBParaSite" id="nRc.2.0.1.t46300-RA"/>
    </source>
</evidence>
<accession>A0A915L5D8</accession>
<name>A0A915L5D8_ROMCU</name>
<keyword evidence="1" id="KW-1185">Reference proteome</keyword>
<protein>
    <submittedName>
        <fullName evidence="2">Uncharacterized protein</fullName>
    </submittedName>
</protein>
<dbReference type="Proteomes" id="UP000887565">
    <property type="component" value="Unplaced"/>
</dbReference>
<dbReference type="WBParaSite" id="nRc.2.0.1.t46300-RA">
    <property type="protein sequence ID" value="nRc.2.0.1.t46300-RA"/>
    <property type="gene ID" value="nRc.2.0.1.g46300"/>
</dbReference>
<reference evidence="2" key="1">
    <citation type="submission" date="2022-11" db="UniProtKB">
        <authorList>
            <consortium name="WormBaseParasite"/>
        </authorList>
    </citation>
    <scope>IDENTIFICATION</scope>
</reference>
<sequence>MNRIANRGRIEPNNNQGSNEQCPFIVKCIVEKCWSLANFSVICIKILPKPLPRSALRTMTDSSQQSVLDLGNLHNLECPRTKFWPLFTKINETGKLMDDFFKLNNRKLYDRGHSSFKIEVHTDSNFGYESLFFAELFSTKEER</sequence>
<evidence type="ECO:0000313" key="1">
    <source>
        <dbReference type="Proteomes" id="UP000887565"/>
    </source>
</evidence>